<dbReference type="EMBL" id="OU893347">
    <property type="protein sequence ID" value="CAH0751550.1"/>
    <property type="molecule type" value="Genomic_DNA"/>
</dbReference>
<dbReference type="SUPFAM" id="SSF54928">
    <property type="entry name" value="RNA-binding domain, RBD"/>
    <property type="match status" value="1"/>
</dbReference>
<dbReference type="CDD" id="cd22249">
    <property type="entry name" value="UDM1_RNF168_RNF169-like"/>
    <property type="match status" value="1"/>
</dbReference>
<proteinExistence type="inferred from homology"/>
<gene>
    <name evidence="5" type="ORF">DIATSA_LOCUS4755</name>
</gene>
<feature type="domain" description="PCI" evidence="4">
    <location>
        <begin position="387"/>
        <end position="564"/>
    </location>
</feature>
<dbReference type="PANTHER" id="PTHR12436">
    <property type="entry name" value="80 KDA MCM3-ASSOCIATED PROTEIN"/>
    <property type="match status" value="1"/>
</dbReference>
<evidence type="ECO:0000259" key="4">
    <source>
        <dbReference type="PROSITE" id="PS50250"/>
    </source>
</evidence>
<name>A0A9P0FXZ7_9NEOP</name>
<dbReference type="InterPro" id="IPR035979">
    <property type="entry name" value="RBD_domain_sf"/>
</dbReference>
<dbReference type="GO" id="GO:0070390">
    <property type="term" value="C:transcription export complex 2"/>
    <property type="evidence" value="ECO:0007669"/>
    <property type="project" value="TreeGrafter"/>
</dbReference>
<dbReference type="GO" id="GO:0005737">
    <property type="term" value="C:cytoplasm"/>
    <property type="evidence" value="ECO:0007669"/>
    <property type="project" value="TreeGrafter"/>
</dbReference>
<dbReference type="Gene3D" id="1.25.40.990">
    <property type="match status" value="1"/>
</dbReference>
<sequence>MEPVTSPRKKVKSPAVDSTPINPKLSITCSDVPDGLFDASAAKKHFSKFGRLQRVQLFPKRQMCIVEYDLPSSVERAVLNAGAYDGFMFDVTRSKPRTRRQSKKDDDPDWVPDSDVEAELSAMSGAPWYKITRQQTRLSEGDVKKLKVPQKAAKAVSPPVVKKKIAVAYHPSIKQPSNQASSVVENQVQVPTVQTSLSTTEAAVELHQLRFRVSLTPDEQWRTLEARDKILRGWGGAGSRVKVGGATIGTCQDMCPEKELLHRQAEHQVMTLETVLESDGQLEPWRSVKQYSRSSADQEIPMCYELRPAAVLMRTCSYLLHEIADTTRQVSLADWFHFMWDRLRSIRKDITQQALCCAESIQLVEMCARFHAHCAARLADLEHTQFDQKLNTDNLTKCLQTLKHMYADVTPDQKPNEAEFRGYIALLNLGDANFWWEIKQLPPEIQKSEPLVFATQVFNAIDNNNYVRFFRLVEHRATYLQACILLRYFNDVRARALARMVKAYAPRGGSRFPAEDMMKALAFESIENMHCFINHYGLRFAKTDDTELTIILDRNQFIEDSDPYPIARAVSLIESKRTNTVGEVIAGGRLPNPDFKNHVLYSSFTKDGKLKESALLAEDQGYDTKNDSEKDVQALKAEINKLGQGEKINIIDNKKEQKVTLSIKPEPKTLSPSKPLNTFTLPTSANKQFSFKPAIPVASTEVIKNSPEKIFGSDIKNIFSFSKPQESLGSSLFSVKNTENIFKVPGEQAAFDMKPDGKNIFAKNDENKDPFNKGQNLFSKPVESSVFEQKVDATNLFQQQESENRGTTNVFKQQELAKNIFSTFDTQNKAVNNIFAPAKDNTTIAKPDSTVKFGVTNNIFTKSAFEGEKQTPNIFGVFNKQTEIKQKDNIFQKPITGSVGKSIFASNGDVPSNKLSPGSLFKNAVVPQNGSDNKFYSIFQNKNKAPTVAHNIFSSVIEKGSVYDFDQSEGETKEMAEQRYNEEKIKEEQRKLQEQMAIEEEKRKEALKREEQERLRQEKLRREEEEKRQEEERQQREELKRLEEKRRKEELRKQEELRKKIEEEKKAELKRKAEEEERKFRERVDKESIELVDEFIDELCDDNVSKNMKEEMENFNNLMLYADTLTETIINEINIETCNIEIKAEQFWANKLRKKFFKIWRDQLVKNIKRRDLLEDTPVWLTSKTPLEEANYLRRMVENTALKNMNAFHRGYKFNGELKLHPTPEPYNLMEIIRSSLLKRMKQINYPYDKCFFWKITLVSPGTMKWLYRKVNIEKWLLDVFSDKKRHAASDSLIHVGKQSWNYLMDFAISVSLTDKDKMNTCNEALEGSNGLLMYTTERDNNLSSTIESFVKLKYPYQIVPVAMIVPKSEDLDTYNILESQLTNLVNNKAISAYKIFIIEPKNVFESLNLATKTALKWLAKKYPQNPPIEIDWLKSICQRYLGNEIWCTLKSERDSRMRMVIKDLQKLVNCYNNSVDKLTNVITNEDLFNYPSFPLEFKAFLDSESPYPKPYEFISSNVKTSENISAIKDIMKQLKLPCPVSGFNPLSVTDMQQEIRKYCYQIGWFENPEEVTCRVVALLPNEFSNLDMPCDEFSQYFAQYDLIDILNIIVYEKIRRLNNFDNRYAIYEKSVLEDYRSTNWLYDIDVISNLKHKAIEYDVDDELDFLIEAKRRKIAMDSTEYLMLEDKDSTIVEENIKATDESISRYNSCSEAVKQLEEQIENEKKKSLELENLLRLALSDV</sequence>
<keyword evidence="6" id="KW-1185">Reference proteome</keyword>
<evidence type="ECO:0000256" key="2">
    <source>
        <dbReference type="SAM" id="Coils"/>
    </source>
</evidence>
<comment type="similarity">
    <text evidence="1">Belongs to the SAC3 family.</text>
</comment>
<dbReference type="GO" id="GO:0003676">
    <property type="term" value="F:nucleic acid binding"/>
    <property type="evidence" value="ECO:0007669"/>
    <property type="project" value="InterPro"/>
</dbReference>
<organism evidence="5 6">
    <name type="scientific">Diatraea saccharalis</name>
    <name type="common">sugarcane borer</name>
    <dbReference type="NCBI Taxonomy" id="40085"/>
    <lineage>
        <taxon>Eukaryota</taxon>
        <taxon>Metazoa</taxon>
        <taxon>Ecdysozoa</taxon>
        <taxon>Arthropoda</taxon>
        <taxon>Hexapoda</taxon>
        <taxon>Insecta</taxon>
        <taxon>Pterygota</taxon>
        <taxon>Neoptera</taxon>
        <taxon>Endopterygota</taxon>
        <taxon>Lepidoptera</taxon>
        <taxon>Glossata</taxon>
        <taxon>Ditrysia</taxon>
        <taxon>Pyraloidea</taxon>
        <taxon>Crambidae</taxon>
        <taxon>Crambinae</taxon>
        <taxon>Diatraea</taxon>
    </lineage>
</organism>
<keyword evidence="2" id="KW-0175">Coiled coil</keyword>
<feature type="coiled-coil region" evidence="2">
    <location>
        <begin position="1707"/>
        <end position="1734"/>
    </location>
</feature>
<dbReference type="InterPro" id="IPR005062">
    <property type="entry name" value="SAC3/GANP/THP3_conserved"/>
</dbReference>
<reference evidence="5" key="1">
    <citation type="submission" date="2021-12" db="EMBL/GenBank/DDBJ databases">
        <authorList>
            <person name="King R."/>
        </authorList>
    </citation>
    <scope>NUCLEOTIDE SEQUENCE</scope>
</reference>
<dbReference type="Proteomes" id="UP001153714">
    <property type="component" value="Chromosome 16"/>
</dbReference>
<evidence type="ECO:0000256" key="1">
    <source>
        <dbReference type="ARBA" id="ARBA00038443"/>
    </source>
</evidence>
<dbReference type="PROSITE" id="PS50250">
    <property type="entry name" value="PCI"/>
    <property type="match status" value="1"/>
</dbReference>
<dbReference type="InterPro" id="IPR045107">
    <property type="entry name" value="SAC3/GANP/THP3"/>
</dbReference>
<evidence type="ECO:0000313" key="5">
    <source>
        <dbReference type="EMBL" id="CAH0751550.1"/>
    </source>
</evidence>
<reference evidence="5" key="2">
    <citation type="submission" date="2022-10" db="EMBL/GenBank/DDBJ databases">
        <authorList>
            <consortium name="ENA_rothamsted_submissions"/>
            <consortium name="culmorum"/>
            <person name="King R."/>
        </authorList>
    </citation>
    <scope>NUCLEOTIDE SEQUENCE</scope>
</reference>
<evidence type="ECO:0000256" key="3">
    <source>
        <dbReference type="SAM" id="MobiDB-lite"/>
    </source>
</evidence>
<dbReference type="Gene3D" id="3.30.70.330">
    <property type="match status" value="1"/>
</dbReference>
<evidence type="ECO:0000313" key="6">
    <source>
        <dbReference type="Proteomes" id="UP001153714"/>
    </source>
</evidence>
<dbReference type="InterPro" id="IPR012677">
    <property type="entry name" value="Nucleotide-bd_a/b_plait_sf"/>
</dbReference>
<feature type="region of interest" description="Disordered" evidence="3">
    <location>
        <begin position="1003"/>
        <end position="1037"/>
    </location>
</feature>
<dbReference type="Pfam" id="PF03399">
    <property type="entry name" value="SAC3_GANP"/>
    <property type="match status" value="1"/>
</dbReference>
<protein>
    <recommendedName>
        <fullName evidence="4">PCI domain-containing protein</fullName>
    </recommendedName>
</protein>
<dbReference type="PANTHER" id="PTHR12436:SF3">
    <property type="entry name" value="GERMINAL-CENTER ASSOCIATED NUCLEAR PROTEIN"/>
    <property type="match status" value="1"/>
</dbReference>
<feature type="region of interest" description="Disordered" evidence="3">
    <location>
        <begin position="1"/>
        <end position="22"/>
    </location>
</feature>
<dbReference type="OrthoDB" id="21502at2759"/>
<dbReference type="GO" id="GO:0006406">
    <property type="term" value="P:mRNA export from nucleus"/>
    <property type="evidence" value="ECO:0007669"/>
    <property type="project" value="TreeGrafter"/>
</dbReference>
<accession>A0A9P0FXZ7</accession>
<dbReference type="InterPro" id="IPR000717">
    <property type="entry name" value="PCI_dom"/>
</dbReference>